<dbReference type="GO" id="GO:0005524">
    <property type="term" value="F:ATP binding"/>
    <property type="evidence" value="ECO:0007669"/>
    <property type="project" value="UniProtKB-KW"/>
</dbReference>
<reference evidence="14" key="1">
    <citation type="submission" date="2022-03" db="EMBL/GenBank/DDBJ databases">
        <title>Genomic analyses of argali, domestic sheep and their hybrids provide insights into chromosomal evolution, heterosis and genetic basis of agronomic traits.</title>
        <authorList>
            <person name="Li M."/>
        </authorList>
    </citation>
    <scope>NUCLEOTIDE SEQUENCE</scope>
    <source>
        <strain evidence="14">CAU-MHL-2022a</strain>
        <tissue evidence="14">Skin</tissue>
    </source>
</reference>
<gene>
    <name evidence="14" type="ORF">MG293_011767</name>
</gene>
<name>A0AAD4U5I2_OVIAM</name>
<evidence type="ECO:0000256" key="1">
    <source>
        <dbReference type="ARBA" id="ARBA00004186"/>
    </source>
</evidence>
<comment type="catalytic activity">
    <reaction evidence="11">
        <text>L-seryl-[protein] + ATP = O-phospho-L-seryl-[protein] + ADP + H(+)</text>
        <dbReference type="Rhea" id="RHEA:17989"/>
        <dbReference type="Rhea" id="RHEA-COMP:9863"/>
        <dbReference type="Rhea" id="RHEA-COMP:11604"/>
        <dbReference type="ChEBI" id="CHEBI:15378"/>
        <dbReference type="ChEBI" id="CHEBI:29999"/>
        <dbReference type="ChEBI" id="CHEBI:30616"/>
        <dbReference type="ChEBI" id="CHEBI:83421"/>
        <dbReference type="ChEBI" id="CHEBI:456216"/>
        <dbReference type="EC" id="2.7.11.1"/>
    </reaction>
</comment>
<protein>
    <recommendedName>
        <fullName evidence="2">non-specific serine/threonine protein kinase</fullName>
        <ecNumber evidence="2">2.7.11.1</ecNumber>
    </recommendedName>
</protein>
<dbReference type="GO" id="GO:0051301">
    <property type="term" value="P:cell division"/>
    <property type="evidence" value="ECO:0007669"/>
    <property type="project" value="UniProtKB-KW"/>
</dbReference>
<evidence type="ECO:0000256" key="7">
    <source>
        <dbReference type="ARBA" id="ARBA00022776"/>
    </source>
</evidence>
<feature type="domain" description="Protein kinase" evidence="13">
    <location>
        <begin position="1"/>
        <end position="223"/>
    </location>
</feature>
<keyword evidence="5" id="KW-0808">Transferase</keyword>
<dbReference type="Proteomes" id="UP001214576">
    <property type="component" value="Unassembled WGS sequence"/>
</dbReference>
<evidence type="ECO:0000256" key="4">
    <source>
        <dbReference type="ARBA" id="ARBA00022618"/>
    </source>
</evidence>
<evidence type="ECO:0000256" key="10">
    <source>
        <dbReference type="ARBA" id="ARBA00047899"/>
    </source>
</evidence>
<keyword evidence="6" id="KW-0547">Nucleotide-binding</keyword>
<dbReference type="PANTHER" id="PTHR24350">
    <property type="entry name" value="SERINE/THREONINE-PROTEIN KINASE IAL-RELATED"/>
    <property type="match status" value="1"/>
</dbReference>
<evidence type="ECO:0000256" key="6">
    <source>
        <dbReference type="ARBA" id="ARBA00022741"/>
    </source>
</evidence>
<evidence type="ECO:0000256" key="9">
    <source>
        <dbReference type="ARBA" id="ARBA00022840"/>
    </source>
</evidence>
<evidence type="ECO:0000256" key="12">
    <source>
        <dbReference type="SAM" id="MobiDB-lite"/>
    </source>
</evidence>
<comment type="caution">
    <text evidence="14">The sequence shown here is derived from an EMBL/GenBank/DDBJ whole genome shotgun (WGS) entry which is preliminary data.</text>
</comment>
<keyword evidence="9" id="KW-0067">ATP-binding</keyword>
<feature type="compositionally biased region" description="Basic and acidic residues" evidence="12">
    <location>
        <begin position="110"/>
        <end position="125"/>
    </location>
</feature>
<dbReference type="InterPro" id="IPR000719">
    <property type="entry name" value="Prot_kinase_dom"/>
</dbReference>
<dbReference type="AlphaFoldDB" id="A0AAD4U5I2"/>
<feature type="region of interest" description="Disordered" evidence="12">
    <location>
        <begin position="1"/>
        <end position="130"/>
    </location>
</feature>
<keyword evidence="7" id="KW-0498">Mitosis</keyword>
<evidence type="ECO:0000313" key="14">
    <source>
        <dbReference type="EMBL" id="KAI4538364.1"/>
    </source>
</evidence>
<dbReference type="Pfam" id="PF00069">
    <property type="entry name" value="Pkinase"/>
    <property type="match status" value="1"/>
</dbReference>
<dbReference type="InterPro" id="IPR030616">
    <property type="entry name" value="Aur-like"/>
</dbReference>
<dbReference type="EC" id="2.7.11.1" evidence="2"/>
<organism evidence="14 15">
    <name type="scientific">Ovis ammon polii</name>
    <dbReference type="NCBI Taxonomy" id="230172"/>
    <lineage>
        <taxon>Eukaryota</taxon>
        <taxon>Metazoa</taxon>
        <taxon>Chordata</taxon>
        <taxon>Craniata</taxon>
        <taxon>Vertebrata</taxon>
        <taxon>Euteleostomi</taxon>
        <taxon>Mammalia</taxon>
        <taxon>Eutheria</taxon>
        <taxon>Laurasiatheria</taxon>
        <taxon>Artiodactyla</taxon>
        <taxon>Ruminantia</taxon>
        <taxon>Pecora</taxon>
        <taxon>Bovidae</taxon>
        <taxon>Caprinae</taxon>
        <taxon>Ovis</taxon>
    </lineage>
</organism>
<evidence type="ECO:0000256" key="8">
    <source>
        <dbReference type="ARBA" id="ARBA00022777"/>
    </source>
</evidence>
<feature type="compositionally biased region" description="Polar residues" evidence="12">
    <location>
        <begin position="30"/>
        <end position="75"/>
    </location>
</feature>
<dbReference type="EMBL" id="JAKZEL010000013">
    <property type="protein sequence ID" value="KAI4538364.1"/>
    <property type="molecule type" value="Genomic_DNA"/>
</dbReference>
<dbReference type="SUPFAM" id="SSF56112">
    <property type="entry name" value="Protein kinase-like (PK-like)"/>
    <property type="match status" value="1"/>
</dbReference>
<keyword evidence="15" id="KW-1185">Reference proteome</keyword>
<evidence type="ECO:0000256" key="5">
    <source>
        <dbReference type="ARBA" id="ARBA00022679"/>
    </source>
</evidence>
<keyword evidence="8" id="KW-0418">Kinase</keyword>
<dbReference type="PROSITE" id="PS50011">
    <property type="entry name" value="PROTEIN_KINASE_DOM"/>
    <property type="match status" value="1"/>
</dbReference>
<dbReference type="SMART" id="SM00220">
    <property type="entry name" value="S_TKc"/>
    <property type="match status" value="1"/>
</dbReference>
<keyword evidence="4" id="KW-0132">Cell division</keyword>
<comment type="subcellular location">
    <subcellularLocation>
        <location evidence="1">Cytoplasm</location>
        <location evidence="1">Cytoskeleton</location>
        <location evidence="1">Spindle</location>
    </subcellularLocation>
</comment>
<evidence type="ECO:0000256" key="3">
    <source>
        <dbReference type="ARBA" id="ARBA00022527"/>
    </source>
</evidence>
<proteinExistence type="predicted"/>
<evidence type="ECO:0000256" key="11">
    <source>
        <dbReference type="ARBA" id="ARBA00048679"/>
    </source>
</evidence>
<sequence length="242" mass="26903">MDRCKENCISGPKTAVPLSDGPKRVPVAQQFPSQNPVSVNSGQAQRVLCPTNSSQRVPSQAQKLVSIQKPVQTLKQKPPQAASAPRPVARPPSNTQKSKQPQPPAPGNNPEKEVASKQKNEESKKRTTLCGTLDYLPPEMIEGRMHDEKVDLWSLGVLCYEFLVGKPPFEADTYQETYRRISRVEFTFPDCVPEGARDLISRLLKHNPSQRPTLKEVLEHPWIAANSKPSSCQKKESTSKQS</sequence>
<keyword evidence="7" id="KW-0131">Cell cycle</keyword>
<dbReference type="GO" id="GO:0004674">
    <property type="term" value="F:protein serine/threonine kinase activity"/>
    <property type="evidence" value="ECO:0007669"/>
    <property type="project" value="UniProtKB-KW"/>
</dbReference>
<evidence type="ECO:0000259" key="13">
    <source>
        <dbReference type="PROSITE" id="PS50011"/>
    </source>
</evidence>
<dbReference type="Gene3D" id="1.10.510.10">
    <property type="entry name" value="Transferase(Phosphotransferase) domain 1"/>
    <property type="match status" value="1"/>
</dbReference>
<feature type="compositionally biased region" description="Low complexity" evidence="12">
    <location>
        <begin position="78"/>
        <end position="93"/>
    </location>
</feature>
<evidence type="ECO:0000313" key="15">
    <source>
        <dbReference type="Proteomes" id="UP001214576"/>
    </source>
</evidence>
<accession>A0AAD4U5I2</accession>
<keyword evidence="3" id="KW-0723">Serine/threonine-protein kinase</keyword>
<dbReference type="InterPro" id="IPR011009">
    <property type="entry name" value="Kinase-like_dom_sf"/>
</dbReference>
<comment type="catalytic activity">
    <reaction evidence="10">
        <text>L-threonyl-[protein] + ATP = O-phospho-L-threonyl-[protein] + ADP + H(+)</text>
        <dbReference type="Rhea" id="RHEA:46608"/>
        <dbReference type="Rhea" id="RHEA-COMP:11060"/>
        <dbReference type="Rhea" id="RHEA-COMP:11605"/>
        <dbReference type="ChEBI" id="CHEBI:15378"/>
        <dbReference type="ChEBI" id="CHEBI:30013"/>
        <dbReference type="ChEBI" id="CHEBI:30616"/>
        <dbReference type="ChEBI" id="CHEBI:61977"/>
        <dbReference type="ChEBI" id="CHEBI:456216"/>
        <dbReference type="EC" id="2.7.11.1"/>
    </reaction>
</comment>
<dbReference type="GO" id="GO:0005819">
    <property type="term" value="C:spindle"/>
    <property type="evidence" value="ECO:0007669"/>
    <property type="project" value="UniProtKB-SubCell"/>
</dbReference>
<evidence type="ECO:0000256" key="2">
    <source>
        <dbReference type="ARBA" id="ARBA00012513"/>
    </source>
</evidence>